<evidence type="ECO:0008006" key="3">
    <source>
        <dbReference type="Google" id="ProtNLM"/>
    </source>
</evidence>
<dbReference type="InterPro" id="IPR009057">
    <property type="entry name" value="Homeodomain-like_sf"/>
</dbReference>
<name>A0A502BW49_9SPHN</name>
<dbReference type="AlphaFoldDB" id="A0A502BW49"/>
<comment type="caution">
    <text evidence="1">The sequence shown here is derived from an EMBL/GenBank/DDBJ whole genome shotgun (WGS) entry which is preliminary data.</text>
</comment>
<accession>A0A502BW49</accession>
<proteinExistence type="predicted"/>
<sequence length="96" mass="10228">MAAATAVGRKLPGGCSAVEVSVAGVVKWSQRRRATGSAAAKPMGGYRKRLPEPLRALVVERLKAVPDLTLKALPNWPSAASRPARYRFGGWCGRRG</sequence>
<dbReference type="Proteomes" id="UP000318413">
    <property type="component" value="Unassembled WGS sequence"/>
</dbReference>
<keyword evidence="2" id="KW-1185">Reference proteome</keyword>
<protein>
    <recommendedName>
        <fullName evidence="3">Transposase</fullName>
    </recommendedName>
</protein>
<organism evidence="1 2">
    <name type="scientific">Sphingomonas oligophenolica</name>
    <dbReference type="NCBI Taxonomy" id="301154"/>
    <lineage>
        <taxon>Bacteria</taxon>
        <taxon>Pseudomonadati</taxon>
        <taxon>Pseudomonadota</taxon>
        <taxon>Alphaproteobacteria</taxon>
        <taxon>Sphingomonadales</taxon>
        <taxon>Sphingomonadaceae</taxon>
        <taxon>Sphingomonas</taxon>
    </lineage>
</organism>
<evidence type="ECO:0000313" key="1">
    <source>
        <dbReference type="EMBL" id="TPG04730.1"/>
    </source>
</evidence>
<evidence type="ECO:0000313" key="2">
    <source>
        <dbReference type="Proteomes" id="UP000318413"/>
    </source>
</evidence>
<dbReference type="EMBL" id="RCZK01000029">
    <property type="protein sequence ID" value="TPG04730.1"/>
    <property type="molecule type" value="Genomic_DNA"/>
</dbReference>
<dbReference type="SUPFAM" id="SSF46689">
    <property type="entry name" value="Homeodomain-like"/>
    <property type="match status" value="1"/>
</dbReference>
<reference evidence="1 2" key="1">
    <citation type="journal article" date="2019" name="Environ. Microbiol.">
        <title>Species interactions and distinct microbial communities in high Arctic permafrost affected cryosols are associated with the CH4 and CO2 gas fluxes.</title>
        <authorList>
            <person name="Altshuler I."/>
            <person name="Hamel J."/>
            <person name="Turney S."/>
            <person name="Magnuson E."/>
            <person name="Levesque R."/>
            <person name="Greer C."/>
            <person name="Whyte L.G."/>
        </authorList>
    </citation>
    <scope>NUCLEOTIDE SEQUENCE [LARGE SCALE GENOMIC DNA]</scope>
    <source>
        <strain evidence="1 2">S5.1</strain>
    </source>
</reference>
<gene>
    <name evidence="1" type="ORF">EAH84_15330</name>
</gene>